<organism evidence="1 2">
    <name type="scientific">Flavobacterium ginsenosidimutans</name>
    <dbReference type="NCBI Taxonomy" id="687844"/>
    <lineage>
        <taxon>Bacteria</taxon>
        <taxon>Pseudomonadati</taxon>
        <taxon>Bacteroidota</taxon>
        <taxon>Flavobacteriia</taxon>
        <taxon>Flavobacteriales</taxon>
        <taxon>Flavobacteriaceae</taxon>
        <taxon>Flavobacterium</taxon>
    </lineage>
</organism>
<gene>
    <name evidence="1" type="ORF">V6624_10065</name>
</gene>
<evidence type="ECO:0000313" key="2">
    <source>
        <dbReference type="Proteomes" id="UP001447857"/>
    </source>
</evidence>
<dbReference type="RefSeq" id="WP_338841681.1">
    <property type="nucleotide sequence ID" value="NZ_CP147988.1"/>
</dbReference>
<protein>
    <submittedName>
        <fullName evidence="1">Uncharacterized protein</fullName>
    </submittedName>
</protein>
<name>A0ABZ2QC06_9FLAO</name>
<sequence>MTKEDAIEELMYQSGNHENIESERWQNGFLGHLRPFRGQLREENYHLIMKALQILAHELEKDFVDKRIISSIMGICHLGRMWAIHPEGMLQSNNLISKEQTEQIDNWLIDISYAAFCLLDGAGAVEAFWNYNENNL</sequence>
<proteinExistence type="predicted"/>
<accession>A0ABZ2QC06</accession>
<dbReference type="Proteomes" id="UP001447857">
    <property type="component" value="Chromosome"/>
</dbReference>
<reference evidence="1 2" key="1">
    <citation type="submission" date="2024-02" db="EMBL/GenBank/DDBJ databases">
        <title>complete genome of Flavobacterium ginsenosidimutans Str. YTB16.</title>
        <authorList>
            <person name="Wang Q."/>
        </authorList>
    </citation>
    <scope>NUCLEOTIDE SEQUENCE [LARGE SCALE GENOMIC DNA]</scope>
    <source>
        <strain evidence="1 2">YTB16</strain>
    </source>
</reference>
<dbReference type="EMBL" id="CP147988">
    <property type="protein sequence ID" value="WXK51975.1"/>
    <property type="molecule type" value="Genomic_DNA"/>
</dbReference>
<evidence type="ECO:0000313" key="1">
    <source>
        <dbReference type="EMBL" id="WXK51975.1"/>
    </source>
</evidence>
<keyword evidence="2" id="KW-1185">Reference proteome</keyword>